<dbReference type="AlphaFoldDB" id="A0A9N9PJ77"/>
<feature type="non-terminal residue" evidence="1">
    <location>
        <position position="45"/>
    </location>
</feature>
<evidence type="ECO:0000313" key="1">
    <source>
        <dbReference type="EMBL" id="CAG8825415.1"/>
    </source>
</evidence>
<sequence length="45" mass="5364">MINAPKPHILLFKYEKGYQLKYGIPQPQNELVEQDKQNVQYEQDS</sequence>
<gene>
    <name evidence="1" type="ORF">CPELLU_LOCUS20094</name>
</gene>
<protein>
    <submittedName>
        <fullName evidence="1">8763_t:CDS:1</fullName>
    </submittedName>
</protein>
<proteinExistence type="predicted"/>
<comment type="caution">
    <text evidence="1">The sequence shown here is derived from an EMBL/GenBank/DDBJ whole genome shotgun (WGS) entry which is preliminary data.</text>
</comment>
<reference evidence="1" key="1">
    <citation type="submission" date="2021-06" db="EMBL/GenBank/DDBJ databases">
        <authorList>
            <person name="Kallberg Y."/>
            <person name="Tangrot J."/>
            <person name="Rosling A."/>
        </authorList>
    </citation>
    <scope>NUCLEOTIDE SEQUENCE</scope>
    <source>
        <strain evidence="1">FL966</strain>
    </source>
</reference>
<accession>A0A9N9PJ77</accession>
<organism evidence="1 2">
    <name type="scientific">Cetraspora pellucida</name>
    <dbReference type="NCBI Taxonomy" id="1433469"/>
    <lineage>
        <taxon>Eukaryota</taxon>
        <taxon>Fungi</taxon>
        <taxon>Fungi incertae sedis</taxon>
        <taxon>Mucoromycota</taxon>
        <taxon>Glomeromycotina</taxon>
        <taxon>Glomeromycetes</taxon>
        <taxon>Diversisporales</taxon>
        <taxon>Gigasporaceae</taxon>
        <taxon>Cetraspora</taxon>
    </lineage>
</organism>
<name>A0A9N9PJ77_9GLOM</name>
<dbReference type="EMBL" id="CAJVQA010055820">
    <property type="protein sequence ID" value="CAG8825415.1"/>
    <property type="molecule type" value="Genomic_DNA"/>
</dbReference>
<dbReference type="Proteomes" id="UP000789759">
    <property type="component" value="Unassembled WGS sequence"/>
</dbReference>
<keyword evidence="2" id="KW-1185">Reference proteome</keyword>
<evidence type="ECO:0000313" key="2">
    <source>
        <dbReference type="Proteomes" id="UP000789759"/>
    </source>
</evidence>